<feature type="compositionally biased region" description="Polar residues" evidence="6">
    <location>
        <begin position="25"/>
        <end position="38"/>
    </location>
</feature>
<evidence type="ECO:0000259" key="7">
    <source>
        <dbReference type="Pfam" id="PF00155"/>
    </source>
</evidence>
<feature type="region of interest" description="Disordered" evidence="6">
    <location>
        <begin position="1"/>
        <end position="38"/>
    </location>
</feature>
<dbReference type="OMA" id="SQGANQY"/>
<dbReference type="SUPFAM" id="SSF53383">
    <property type="entry name" value="PLP-dependent transferases"/>
    <property type="match status" value="1"/>
</dbReference>
<comment type="similarity">
    <text evidence="2">Belongs to the class-I pyridoxal-phosphate-dependent aminotransferase family.</text>
</comment>
<evidence type="ECO:0000256" key="4">
    <source>
        <dbReference type="ARBA" id="ARBA00022679"/>
    </source>
</evidence>
<dbReference type="Gene3D" id="3.90.1150.10">
    <property type="entry name" value="Aspartate Aminotransferase, domain 1"/>
    <property type="match status" value="1"/>
</dbReference>
<dbReference type="CDD" id="cd00609">
    <property type="entry name" value="AAT_like"/>
    <property type="match status" value="1"/>
</dbReference>
<dbReference type="Pfam" id="PF00155">
    <property type="entry name" value="Aminotran_1_2"/>
    <property type="match status" value="1"/>
</dbReference>
<evidence type="ECO:0000256" key="3">
    <source>
        <dbReference type="ARBA" id="ARBA00022576"/>
    </source>
</evidence>
<dbReference type="GO" id="GO:0030170">
    <property type="term" value="F:pyridoxal phosphate binding"/>
    <property type="evidence" value="ECO:0007669"/>
    <property type="project" value="InterPro"/>
</dbReference>
<proteinExistence type="inferred from homology"/>
<evidence type="ECO:0000256" key="6">
    <source>
        <dbReference type="SAM" id="MobiDB-lite"/>
    </source>
</evidence>
<feature type="domain" description="Aminotransferase class I/classII large" evidence="7">
    <location>
        <begin position="67"/>
        <end position="419"/>
    </location>
</feature>
<dbReference type="STRING" id="105231.A0A1Y1HWQ3"/>
<dbReference type="FunFam" id="3.40.640.10:FF:000024">
    <property type="entry name" value="Kynurenine--oxoglutarate transaminase 3"/>
    <property type="match status" value="1"/>
</dbReference>
<name>A0A1Y1HWQ3_KLENI</name>
<dbReference type="InterPro" id="IPR015421">
    <property type="entry name" value="PyrdxlP-dep_Trfase_major"/>
</dbReference>
<evidence type="ECO:0000256" key="1">
    <source>
        <dbReference type="ARBA" id="ARBA00001933"/>
    </source>
</evidence>
<comment type="cofactor">
    <cofactor evidence="1">
        <name>pyridoxal 5'-phosphate</name>
        <dbReference type="ChEBI" id="CHEBI:597326"/>
    </cofactor>
</comment>
<keyword evidence="5" id="KW-0663">Pyridoxal phosphate</keyword>
<dbReference type="Gene3D" id="3.40.640.10">
    <property type="entry name" value="Type I PLP-dependent aspartate aminotransferase-like (Major domain)"/>
    <property type="match status" value="1"/>
</dbReference>
<dbReference type="PANTHER" id="PTHR43807">
    <property type="entry name" value="FI04487P"/>
    <property type="match status" value="1"/>
</dbReference>
<dbReference type="EMBL" id="DF237084">
    <property type="protein sequence ID" value="GAQ83090.1"/>
    <property type="molecule type" value="Genomic_DNA"/>
</dbReference>
<evidence type="ECO:0000313" key="8">
    <source>
        <dbReference type="EMBL" id="GAQ83090.1"/>
    </source>
</evidence>
<evidence type="ECO:0000256" key="2">
    <source>
        <dbReference type="ARBA" id="ARBA00007441"/>
    </source>
</evidence>
<evidence type="ECO:0000256" key="5">
    <source>
        <dbReference type="ARBA" id="ARBA00022898"/>
    </source>
</evidence>
<gene>
    <name evidence="8" type="ORF">KFL_001350150</name>
</gene>
<dbReference type="InterPro" id="IPR015422">
    <property type="entry name" value="PyrdxlP-dep_Trfase_small"/>
</dbReference>
<dbReference type="GO" id="GO:0005737">
    <property type="term" value="C:cytoplasm"/>
    <property type="evidence" value="ECO:0000318"/>
    <property type="project" value="GO_Central"/>
</dbReference>
<keyword evidence="9" id="KW-1185">Reference proteome</keyword>
<reference evidence="8 9" key="1">
    <citation type="journal article" date="2014" name="Nat. Commun.">
        <title>Klebsormidium flaccidum genome reveals primary factors for plant terrestrial adaptation.</title>
        <authorList>
            <person name="Hori K."/>
            <person name="Maruyama F."/>
            <person name="Fujisawa T."/>
            <person name="Togashi T."/>
            <person name="Yamamoto N."/>
            <person name="Seo M."/>
            <person name="Sato S."/>
            <person name="Yamada T."/>
            <person name="Mori H."/>
            <person name="Tajima N."/>
            <person name="Moriyama T."/>
            <person name="Ikeuchi M."/>
            <person name="Watanabe M."/>
            <person name="Wada H."/>
            <person name="Kobayashi K."/>
            <person name="Saito M."/>
            <person name="Masuda T."/>
            <person name="Sasaki-Sekimoto Y."/>
            <person name="Mashiguchi K."/>
            <person name="Awai K."/>
            <person name="Shimojima M."/>
            <person name="Masuda S."/>
            <person name="Iwai M."/>
            <person name="Nobusawa T."/>
            <person name="Narise T."/>
            <person name="Kondo S."/>
            <person name="Saito H."/>
            <person name="Sato R."/>
            <person name="Murakawa M."/>
            <person name="Ihara Y."/>
            <person name="Oshima-Yamada Y."/>
            <person name="Ohtaka K."/>
            <person name="Satoh M."/>
            <person name="Sonobe K."/>
            <person name="Ishii M."/>
            <person name="Ohtani R."/>
            <person name="Kanamori-Sato M."/>
            <person name="Honoki R."/>
            <person name="Miyazaki D."/>
            <person name="Mochizuki H."/>
            <person name="Umetsu J."/>
            <person name="Higashi K."/>
            <person name="Shibata D."/>
            <person name="Kamiya Y."/>
            <person name="Sato N."/>
            <person name="Nakamura Y."/>
            <person name="Tabata S."/>
            <person name="Ida S."/>
            <person name="Kurokawa K."/>
            <person name="Ohta H."/>
        </authorList>
    </citation>
    <scope>NUCLEOTIDE SEQUENCE [LARGE SCALE GENOMIC DNA]</scope>
    <source>
        <strain evidence="8 9">NIES-2285</strain>
    </source>
</reference>
<dbReference type="OrthoDB" id="2414662at2759"/>
<protein>
    <submittedName>
        <fullName evidence="8">Pyridoxal phosphate-dependent transferase</fullName>
    </submittedName>
</protein>
<sequence>MASTTHTPGSGEDSEPAAQDGAPKSSISTANGSVAGSRQTTQVADRFSSFGQTIFTEISALAAQHKAVNLGQGFPDFDGADFVKEAAIQAIRDGKSQYALMTGVPDLATEIADVFERDTGIEVDAKKEVTVTAGCTEAIASAFLGLCNPGDEVVVFEPAYDSYKAAMAMAGAMVKPVVLRPPDFSFSRDELSAAFSSKTRVILINTPHNPTGRVFTESELQFIADLAARHDALVFSDEVYHRLLYNGACHVSIAQLPGMYDRTVTLNSLGKTFSLTGWKVGWAIAPPPLSHAIRMAHQFVTFSVATPLQHGAAAALRAPPQFYEQVRADYTRRRDILLEGLRDVGFNVFEPQGSFFVMADFTPFGFDDDVAFSKHLIEKVGVAAIPPSGFYSNPAEGKHLIRFAFCKTDAVLLEAVRRLKQHLKLQEPCDRKAVS</sequence>
<dbReference type="PANTHER" id="PTHR43807:SF20">
    <property type="entry name" value="FI04487P"/>
    <property type="match status" value="1"/>
</dbReference>
<evidence type="ECO:0000313" key="9">
    <source>
        <dbReference type="Proteomes" id="UP000054558"/>
    </source>
</evidence>
<dbReference type="AlphaFoldDB" id="A0A1Y1HWQ3"/>
<accession>A0A1Y1HWQ3</accession>
<keyword evidence="4 8" id="KW-0808">Transferase</keyword>
<dbReference type="Proteomes" id="UP000054558">
    <property type="component" value="Unassembled WGS sequence"/>
</dbReference>
<dbReference type="InterPro" id="IPR004839">
    <property type="entry name" value="Aminotransferase_I/II_large"/>
</dbReference>
<organism evidence="8 9">
    <name type="scientific">Klebsormidium nitens</name>
    <name type="common">Green alga</name>
    <name type="synonym">Ulothrix nitens</name>
    <dbReference type="NCBI Taxonomy" id="105231"/>
    <lineage>
        <taxon>Eukaryota</taxon>
        <taxon>Viridiplantae</taxon>
        <taxon>Streptophyta</taxon>
        <taxon>Klebsormidiophyceae</taxon>
        <taxon>Klebsormidiales</taxon>
        <taxon>Klebsormidiaceae</taxon>
        <taxon>Klebsormidium</taxon>
    </lineage>
</organism>
<dbReference type="InterPro" id="IPR051326">
    <property type="entry name" value="Kynurenine-oxoglutarate_AT"/>
</dbReference>
<dbReference type="InterPro" id="IPR015424">
    <property type="entry name" value="PyrdxlP-dep_Trfase"/>
</dbReference>
<dbReference type="GO" id="GO:0016212">
    <property type="term" value="F:kynurenine-oxoglutarate transaminase activity"/>
    <property type="evidence" value="ECO:0000318"/>
    <property type="project" value="GO_Central"/>
</dbReference>
<keyword evidence="3" id="KW-0032">Aminotransferase</keyword>